<evidence type="ECO:0000256" key="2">
    <source>
        <dbReference type="ARBA" id="ARBA00023015"/>
    </source>
</evidence>
<dbReference type="Gene3D" id="1.10.1740.10">
    <property type="match status" value="1"/>
</dbReference>
<accession>A0ABP6T2G2</accession>
<feature type="compositionally biased region" description="Low complexity" evidence="5">
    <location>
        <begin position="27"/>
        <end position="50"/>
    </location>
</feature>
<gene>
    <name evidence="9" type="ORF">GCM10020369_46420</name>
</gene>
<dbReference type="Pfam" id="PF04542">
    <property type="entry name" value="Sigma70_r2"/>
    <property type="match status" value="1"/>
</dbReference>
<evidence type="ECO:0000256" key="5">
    <source>
        <dbReference type="SAM" id="MobiDB-lite"/>
    </source>
</evidence>
<keyword evidence="3" id="KW-0731">Sigma factor</keyword>
<evidence type="ECO:0000313" key="9">
    <source>
        <dbReference type="EMBL" id="GAA3390850.1"/>
    </source>
</evidence>
<evidence type="ECO:0000259" key="8">
    <source>
        <dbReference type="Pfam" id="PF20239"/>
    </source>
</evidence>
<evidence type="ECO:0000256" key="4">
    <source>
        <dbReference type="ARBA" id="ARBA00023163"/>
    </source>
</evidence>
<reference evidence="10" key="1">
    <citation type="journal article" date="2019" name="Int. J. Syst. Evol. Microbiol.">
        <title>The Global Catalogue of Microorganisms (GCM) 10K type strain sequencing project: providing services to taxonomists for standard genome sequencing and annotation.</title>
        <authorList>
            <consortium name="The Broad Institute Genomics Platform"/>
            <consortium name="The Broad Institute Genome Sequencing Center for Infectious Disease"/>
            <person name="Wu L."/>
            <person name="Ma J."/>
        </authorList>
    </citation>
    <scope>NUCLEOTIDE SEQUENCE [LARGE SCALE GENOMIC DNA]</scope>
    <source>
        <strain evidence="10">JCM 9458</strain>
    </source>
</reference>
<organism evidence="9 10">
    <name type="scientific">Cryptosporangium minutisporangium</name>
    <dbReference type="NCBI Taxonomy" id="113569"/>
    <lineage>
        <taxon>Bacteria</taxon>
        <taxon>Bacillati</taxon>
        <taxon>Actinomycetota</taxon>
        <taxon>Actinomycetes</taxon>
        <taxon>Cryptosporangiales</taxon>
        <taxon>Cryptosporangiaceae</taxon>
        <taxon>Cryptosporangium</taxon>
    </lineage>
</organism>
<dbReference type="PANTHER" id="PTHR47756:SF2">
    <property type="entry name" value="BLL6612 PROTEIN"/>
    <property type="match status" value="1"/>
</dbReference>
<evidence type="ECO:0000256" key="1">
    <source>
        <dbReference type="ARBA" id="ARBA00010641"/>
    </source>
</evidence>
<dbReference type="EMBL" id="BAAAYN010000030">
    <property type="protein sequence ID" value="GAA3390850.1"/>
    <property type="molecule type" value="Genomic_DNA"/>
</dbReference>
<dbReference type="Pfam" id="PF08281">
    <property type="entry name" value="Sigma70_r4_2"/>
    <property type="match status" value="1"/>
</dbReference>
<proteinExistence type="inferred from homology"/>
<keyword evidence="2" id="KW-0805">Transcription regulation</keyword>
<dbReference type="PANTHER" id="PTHR47756">
    <property type="entry name" value="BLL6612 PROTEIN-RELATED"/>
    <property type="match status" value="1"/>
</dbReference>
<evidence type="ECO:0000259" key="7">
    <source>
        <dbReference type="Pfam" id="PF08281"/>
    </source>
</evidence>
<evidence type="ECO:0000313" key="10">
    <source>
        <dbReference type="Proteomes" id="UP001501676"/>
    </source>
</evidence>
<keyword evidence="10" id="KW-1185">Reference proteome</keyword>
<protein>
    <submittedName>
        <fullName evidence="9">RNA polymerase sigma factor</fullName>
    </submittedName>
</protein>
<dbReference type="Proteomes" id="UP001501676">
    <property type="component" value="Unassembled WGS sequence"/>
</dbReference>
<dbReference type="RefSeq" id="WP_345730294.1">
    <property type="nucleotide sequence ID" value="NZ_BAAAYN010000030.1"/>
</dbReference>
<comment type="similarity">
    <text evidence="1">Belongs to the sigma-70 factor family. ECF subfamily.</text>
</comment>
<evidence type="ECO:0000259" key="6">
    <source>
        <dbReference type="Pfam" id="PF04542"/>
    </source>
</evidence>
<evidence type="ECO:0000256" key="3">
    <source>
        <dbReference type="ARBA" id="ARBA00023082"/>
    </source>
</evidence>
<sequence>MPEPMPDPARGAGPELAGPELAGPELAGPADPDATPAAGSGTSGAPTNGAAVTDADVERIVRAEYARVVATLVRRYGDVDVAEEATAEALLVAVRTWRRDGLPPNPGGWLVTTAGHRALDRIRRDTARHARQKEAAVLTPEEPSDPLGAVDDDRLRLIFMCCHPALAVEARVALTLRLVAGLSMAEIASAFVVPETTMAQRLTRAKRKIKAARIPFGVPFAHDLPARVSSVMAVIYLVFNQGYFATSGDVPLREELCAEAIRLARLLRELLPDEPEVIGLLALMLLTDARRPARFDGETLVPLTEQDRERWLGPQIAEGHALVRECLRRQRPGYYQILAAINAVHTDGPATDWRQVLALYDQLTVVAPSPVVSLNRAVALAEVEGPAAALDVVDPLNLVPYHAWHATRADLLRRLDRPVEASQAYEAAIALADNPAEREFLQVRRRLVTGD</sequence>
<dbReference type="InterPro" id="IPR046531">
    <property type="entry name" value="DUF6596"/>
</dbReference>
<dbReference type="InterPro" id="IPR013249">
    <property type="entry name" value="RNA_pol_sigma70_r4_t2"/>
</dbReference>
<dbReference type="InterPro" id="IPR036388">
    <property type="entry name" value="WH-like_DNA-bd_sf"/>
</dbReference>
<dbReference type="InterPro" id="IPR007627">
    <property type="entry name" value="RNA_pol_sigma70_r2"/>
</dbReference>
<dbReference type="InterPro" id="IPR013325">
    <property type="entry name" value="RNA_pol_sigma_r2"/>
</dbReference>
<name>A0ABP6T2G2_9ACTN</name>
<keyword evidence="4" id="KW-0804">Transcription</keyword>
<dbReference type="SUPFAM" id="SSF88946">
    <property type="entry name" value="Sigma2 domain of RNA polymerase sigma factors"/>
    <property type="match status" value="1"/>
</dbReference>
<dbReference type="Pfam" id="PF20239">
    <property type="entry name" value="DUF6596"/>
    <property type="match status" value="1"/>
</dbReference>
<dbReference type="SUPFAM" id="SSF88659">
    <property type="entry name" value="Sigma3 and sigma4 domains of RNA polymerase sigma factors"/>
    <property type="match status" value="1"/>
</dbReference>
<comment type="caution">
    <text evidence="9">The sequence shown here is derived from an EMBL/GenBank/DDBJ whole genome shotgun (WGS) entry which is preliminary data.</text>
</comment>
<feature type="domain" description="RNA polymerase sigma factor 70 region 4 type 2" evidence="7">
    <location>
        <begin position="157"/>
        <end position="209"/>
    </location>
</feature>
<dbReference type="Gene3D" id="1.10.10.10">
    <property type="entry name" value="Winged helix-like DNA-binding domain superfamily/Winged helix DNA-binding domain"/>
    <property type="match status" value="1"/>
</dbReference>
<feature type="domain" description="DUF6596" evidence="8">
    <location>
        <begin position="227"/>
        <end position="325"/>
    </location>
</feature>
<dbReference type="InterPro" id="IPR013324">
    <property type="entry name" value="RNA_pol_sigma_r3/r4-like"/>
</dbReference>
<feature type="region of interest" description="Disordered" evidence="5">
    <location>
        <begin position="1"/>
        <end position="50"/>
    </location>
</feature>
<feature type="domain" description="RNA polymerase sigma-70 region 2" evidence="6">
    <location>
        <begin position="61"/>
        <end position="126"/>
    </location>
</feature>